<dbReference type="InterPro" id="IPR029039">
    <property type="entry name" value="Flavoprotein-like_sf"/>
</dbReference>
<dbReference type="PANTHER" id="PTHR24960">
    <property type="entry name" value="PHOTOSYSTEM I IRON-SULFUR CENTER-RELATED"/>
    <property type="match status" value="1"/>
</dbReference>
<dbReference type="Gene3D" id="3.30.70.20">
    <property type="match status" value="1"/>
</dbReference>
<dbReference type="PROSITE" id="PS00198">
    <property type="entry name" value="4FE4S_FER_1"/>
    <property type="match status" value="1"/>
</dbReference>
<dbReference type="GO" id="GO:0051539">
    <property type="term" value="F:4 iron, 4 sulfur cluster binding"/>
    <property type="evidence" value="ECO:0007669"/>
    <property type="project" value="UniProtKB-KW"/>
</dbReference>
<dbReference type="AlphaFoldDB" id="A0A9D1J6C4"/>
<evidence type="ECO:0000256" key="2">
    <source>
        <dbReference type="ARBA" id="ARBA00022723"/>
    </source>
</evidence>
<evidence type="ECO:0000256" key="1">
    <source>
        <dbReference type="ARBA" id="ARBA00022485"/>
    </source>
</evidence>
<accession>A0A9D1J6C4</accession>
<evidence type="ECO:0000313" key="7">
    <source>
        <dbReference type="EMBL" id="HIR62453.1"/>
    </source>
</evidence>
<organism evidence="7 8">
    <name type="scientific">Candidatus Coprenecus avistercoris</name>
    <dbReference type="NCBI Taxonomy" id="2840730"/>
    <lineage>
        <taxon>Bacteria</taxon>
        <taxon>Pseudomonadati</taxon>
        <taxon>Bacteroidota</taxon>
        <taxon>Bacteroidia</taxon>
        <taxon>Bacteroidales</taxon>
        <taxon>Rikenellaceae</taxon>
        <taxon>Rikenellaceae incertae sedis</taxon>
        <taxon>Candidatus Coprenecus</taxon>
    </lineage>
</organism>
<dbReference type="PROSITE" id="PS51379">
    <property type="entry name" value="4FE4S_FER_2"/>
    <property type="match status" value="2"/>
</dbReference>
<dbReference type="InterPro" id="IPR017896">
    <property type="entry name" value="4Fe4S_Fe-S-bd"/>
</dbReference>
<keyword evidence="3" id="KW-0408">Iron</keyword>
<dbReference type="PANTHER" id="PTHR24960:SF80">
    <property type="entry name" value="FERREDOXIN"/>
    <property type="match status" value="1"/>
</dbReference>
<proteinExistence type="predicted"/>
<keyword evidence="2" id="KW-0479">Metal-binding</keyword>
<reference evidence="7" key="1">
    <citation type="submission" date="2020-10" db="EMBL/GenBank/DDBJ databases">
        <authorList>
            <person name="Gilroy R."/>
        </authorList>
    </citation>
    <scope>NUCLEOTIDE SEQUENCE</scope>
    <source>
        <strain evidence="7">ChiHjej13B12-12457</strain>
    </source>
</reference>
<dbReference type="GO" id="GO:0046872">
    <property type="term" value="F:metal ion binding"/>
    <property type="evidence" value="ECO:0007669"/>
    <property type="project" value="UniProtKB-KW"/>
</dbReference>
<evidence type="ECO:0000256" key="4">
    <source>
        <dbReference type="ARBA" id="ARBA00023014"/>
    </source>
</evidence>
<evidence type="ECO:0000256" key="5">
    <source>
        <dbReference type="SAM" id="MobiDB-lite"/>
    </source>
</evidence>
<reference evidence="7" key="2">
    <citation type="journal article" date="2021" name="PeerJ">
        <title>Extensive microbial diversity within the chicken gut microbiome revealed by metagenomics and culture.</title>
        <authorList>
            <person name="Gilroy R."/>
            <person name="Ravi A."/>
            <person name="Getino M."/>
            <person name="Pursley I."/>
            <person name="Horton D.L."/>
            <person name="Alikhan N.F."/>
            <person name="Baker D."/>
            <person name="Gharbi K."/>
            <person name="Hall N."/>
            <person name="Watson M."/>
            <person name="Adriaenssens E.M."/>
            <person name="Foster-Nyarko E."/>
            <person name="Jarju S."/>
            <person name="Secka A."/>
            <person name="Antonio M."/>
            <person name="Oren A."/>
            <person name="Chaudhuri R.R."/>
            <person name="La Ragione R."/>
            <person name="Hildebrand F."/>
            <person name="Pallen M.J."/>
        </authorList>
    </citation>
    <scope>NUCLEOTIDE SEQUENCE</scope>
    <source>
        <strain evidence="7">ChiHjej13B12-12457</strain>
    </source>
</reference>
<dbReference type="SUPFAM" id="SSF52218">
    <property type="entry name" value="Flavoproteins"/>
    <property type="match status" value="1"/>
</dbReference>
<dbReference type="EMBL" id="DVHI01000036">
    <property type="protein sequence ID" value="HIR62453.1"/>
    <property type="molecule type" value="Genomic_DNA"/>
</dbReference>
<feature type="domain" description="4Fe-4S ferredoxin-type" evidence="6">
    <location>
        <begin position="251"/>
        <end position="280"/>
    </location>
</feature>
<evidence type="ECO:0000313" key="8">
    <source>
        <dbReference type="Proteomes" id="UP000886744"/>
    </source>
</evidence>
<keyword evidence="4" id="KW-0411">Iron-sulfur</keyword>
<dbReference type="Pfam" id="PF13187">
    <property type="entry name" value="Fer4_9"/>
    <property type="match status" value="1"/>
</dbReference>
<protein>
    <submittedName>
        <fullName evidence="7">4Fe-4S binding protein</fullName>
    </submittedName>
</protein>
<evidence type="ECO:0000259" key="6">
    <source>
        <dbReference type="PROSITE" id="PS51379"/>
    </source>
</evidence>
<dbReference type="Proteomes" id="UP000886744">
    <property type="component" value="Unassembled WGS sequence"/>
</dbReference>
<dbReference type="Gene3D" id="3.40.50.360">
    <property type="match status" value="1"/>
</dbReference>
<comment type="caution">
    <text evidence="7">The sequence shown here is derived from an EMBL/GenBank/DDBJ whole genome shotgun (WGS) entry which is preliminary data.</text>
</comment>
<dbReference type="SUPFAM" id="SSF54862">
    <property type="entry name" value="4Fe-4S ferredoxins"/>
    <property type="match status" value="1"/>
</dbReference>
<dbReference type="InterPro" id="IPR017900">
    <property type="entry name" value="4Fe4S_Fe_S_CS"/>
</dbReference>
<dbReference type="InterPro" id="IPR050157">
    <property type="entry name" value="PSI_iron-sulfur_center"/>
</dbReference>
<feature type="domain" description="4Fe-4S ferredoxin-type" evidence="6">
    <location>
        <begin position="220"/>
        <end position="249"/>
    </location>
</feature>
<evidence type="ECO:0000256" key="3">
    <source>
        <dbReference type="ARBA" id="ARBA00023004"/>
    </source>
</evidence>
<sequence length="299" mass="31056">MDILNDITVICFSPTHTSRTIAEAVAAGMNGTPGGTDGHAGASQQIRIVDLTLDRSDSPITVGAGETVVLGTPVYAGRVAPEAVRRLRRVQVAAGASAPAVVTVTYGNRDYEDALVELYDIAVSIGLSPFAAGAFIGEHSYSTPEMPVAEGRPDTLDLADARIFGGECARKLDSPGAFAPFHIKGNRPYKEPSRPASDTSHKASGASTDGGPAKTAPAVPSVPMTADGCPLCGECVAVCPTGAVSIDLNARKVLTDPALCIRCCACVRACPAGLRTYTTPFTAFLHEHCSARRDPETFL</sequence>
<keyword evidence="1" id="KW-0004">4Fe-4S</keyword>
<feature type="region of interest" description="Disordered" evidence="5">
    <location>
        <begin position="182"/>
        <end position="219"/>
    </location>
</feature>
<gene>
    <name evidence="7" type="ORF">IAC94_02880</name>
</gene>
<name>A0A9D1J6C4_9BACT</name>